<proteinExistence type="predicted"/>
<feature type="domain" description="4Fe-4S ferredoxin-type" evidence="1">
    <location>
        <begin position="26"/>
        <end position="55"/>
    </location>
</feature>
<dbReference type="InterPro" id="IPR017900">
    <property type="entry name" value="4Fe4S_Fe_S_CS"/>
</dbReference>
<protein>
    <recommendedName>
        <fullName evidence="1">4Fe-4S ferredoxin-type domain-containing protein</fullName>
    </recommendedName>
</protein>
<dbReference type="InterPro" id="IPR017896">
    <property type="entry name" value="4Fe4S_Fe-S-bd"/>
</dbReference>
<dbReference type="SUPFAM" id="SSF54862">
    <property type="entry name" value="4Fe-4S ferredoxins"/>
    <property type="match status" value="1"/>
</dbReference>
<comment type="caution">
    <text evidence="2">The sequence shown here is derived from an EMBL/GenBank/DDBJ whole genome shotgun (WGS) entry which is preliminary data.</text>
</comment>
<sequence length="62" mass="6731">MLCVEYCPKDCLAVTTDRLNAKGMPFTECVHPADCVGCRACTTVCPDAVIELFEITDEDTDG</sequence>
<organism evidence="2">
    <name type="scientific">marine sediment metagenome</name>
    <dbReference type="NCBI Taxonomy" id="412755"/>
    <lineage>
        <taxon>unclassified sequences</taxon>
        <taxon>metagenomes</taxon>
        <taxon>ecological metagenomes</taxon>
    </lineage>
</organism>
<dbReference type="PROSITE" id="PS51379">
    <property type="entry name" value="4FE4S_FER_2"/>
    <property type="match status" value="1"/>
</dbReference>
<evidence type="ECO:0000313" key="2">
    <source>
        <dbReference type="EMBL" id="KKN76686.1"/>
    </source>
</evidence>
<dbReference type="EMBL" id="LAZR01000291">
    <property type="protein sequence ID" value="KKN76686.1"/>
    <property type="molecule type" value="Genomic_DNA"/>
</dbReference>
<accession>A0A0F9VT77</accession>
<name>A0A0F9VT77_9ZZZZ</name>
<dbReference type="Pfam" id="PF12838">
    <property type="entry name" value="Fer4_7"/>
    <property type="match status" value="1"/>
</dbReference>
<dbReference type="AlphaFoldDB" id="A0A0F9VT77"/>
<evidence type="ECO:0000259" key="1">
    <source>
        <dbReference type="PROSITE" id="PS51379"/>
    </source>
</evidence>
<gene>
    <name evidence="2" type="ORF">LCGC14_0367770</name>
</gene>
<reference evidence="2" key="1">
    <citation type="journal article" date="2015" name="Nature">
        <title>Complex archaea that bridge the gap between prokaryotes and eukaryotes.</title>
        <authorList>
            <person name="Spang A."/>
            <person name="Saw J.H."/>
            <person name="Jorgensen S.L."/>
            <person name="Zaremba-Niedzwiedzka K."/>
            <person name="Martijn J."/>
            <person name="Lind A.E."/>
            <person name="van Eijk R."/>
            <person name="Schleper C."/>
            <person name="Guy L."/>
            <person name="Ettema T.J."/>
        </authorList>
    </citation>
    <scope>NUCLEOTIDE SEQUENCE</scope>
</reference>
<dbReference type="Gene3D" id="3.30.70.20">
    <property type="match status" value="1"/>
</dbReference>
<dbReference type="PROSITE" id="PS00198">
    <property type="entry name" value="4FE4S_FER_1"/>
    <property type="match status" value="1"/>
</dbReference>